<keyword evidence="3" id="KW-0732">Signal</keyword>
<dbReference type="RefSeq" id="WP_344137150.1">
    <property type="nucleotide sequence ID" value="NZ_BAAARA010000023.1"/>
</dbReference>
<accession>A0ABN3GV78</accession>
<dbReference type="Gene3D" id="2.60.40.10">
    <property type="entry name" value="Immunoglobulins"/>
    <property type="match status" value="1"/>
</dbReference>
<reference evidence="5 6" key="1">
    <citation type="journal article" date="2019" name="Int. J. Syst. Evol. Microbiol.">
        <title>The Global Catalogue of Microorganisms (GCM) 10K type strain sequencing project: providing services to taxonomists for standard genome sequencing and annotation.</title>
        <authorList>
            <consortium name="The Broad Institute Genomics Platform"/>
            <consortium name="The Broad Institute Genome Sequencing Center for Infectious Disease"/>
            <person name="Wu L."/>
            <person name="Ma J."/>
        </authorList>
    </citation>
    <scope>NUCLEOTIDE SEQUENCE [LARGE SCALE GENOMIC DNA]</scope>
    <source>
        <strain evidence="5 6">JCM 16221</strain>
    </source>
</reference>
<proteinExistence type="inferred from homology"/>
<dbReference type="InterPro" id="IPR036881">
    <property type="entry name" value="Glyco_hydro_3_C_sf"/>
</dbReference>
<dbReference type="PRINTS" id="PR00133">
    <property type="entry name" value="GLHYDRLASE3"/>
</dbReference>
<name>A0ABN3GV78_9PSEU</name>
<dbReference type="InterPro" id="IPR050288">
    <property type="entry name" value="Cellulose_deg_GH3"/>
</dbReference>
<comment type="similarity">
    <text evidence="1">Belongs to the glycosyl hydrolase 3 family.</text>
</comment>
<dbReference type="InterPro" id="IPR001764">
    <property type="entry name" value="Glyco_hydro_3_N"/>
</dbReference>
<evidence type="ECO:0000259" key="4">
    <source>
        <dbReference type="SMART" id="SM01217"/>
    </source>
</evidence>
<dbReference type="EMBL" id="BAAARA010000023">
    <property type="protein sequence ID" value="GAA2362004.1"/>
    <property type="molecule type" value="Genomic_DNA"/>
</dbReference>
<feature type="signal peptide" evidence="3">
    <location>
        <begin position="1"/>
        <end position="26"/>
    </location>
</feature>
<dbReference type="InterPro" id="IPR006311">
    <property type="entry name" value="TAT_signal"/>
</dbReference>
<evidence type="ECO:0000256" key="2">
    <source>
        <dbReference type="ARBA" id="ARBA00022801"/>
    </source>
</evidence>
<dbReference type="GO" id="GO:0016787">
    <property type="term" value="F:hydrolase activity"/>
    <property type="evidence" value="ECO:0007669"/>
    <property type="project" value="UniProtKB-KW"/>
</dbReference>
<dbReference type="InterPro" id="IPR002772">
    <property type="entry name" value="Glyco_hydro_3_C"/>
</dbReference>
<organism evidence="5 6">
    <name type="scientific">Saccharopolyspora halophila</name>
    <dbReference type="NCBI Taxonomy" id="405551"/>
    <lineage>
        <taxon>Bacteria</taxon>
        <taxon>Bacillati</taxon>
        <taxon>Actinomycetota</taxon>
        <taxon>Actinomycetes</taxon>
        <taxon>Pseudonocardiales</taxon>
        <taxon>Pseudonocardiaceae</taxon>
        <taxon>Saccharopolyspora</taxon>
    </lineage>
</organism>
<dbReference type="Pfam" id="PF01915">
    <property type="entry name" value="Glyco_hydro_3_C"/>
    <property type="match status" value="1"/>
</dbReference>
<dbReference type="InterPro" id="IPR026891">
    <property type="entry name" value="Fn3-like"/>
</dbReference>
<evidence type="ECO:0000256" key="1">
    <source>
        <dbReference type="ARBA" id="ARBA00005336"/>
    </source>
</evidence>
<dbReference type="InterPro" id="IPR036962">
    <property type="entry name" value="Glyco_hydro_3_N_sf"/>
</dbReference>
<sequence>MQPVSRRMFMGVAGLAGMSVAPSANAAPGRCGEHAWCDAQLSPDERAALVLREMTLDEKVSLLGGDDFWGATGSGHTGTGHGVERLGVPPVYYGDGPVGARQGEGTSMPSSLALAAGFDPALARDYGKTVANEIRCKGNDVVFGPTVDVLRIPMSGRAFEGFGEDPHLASQVTVQWAGGAHSEGLVVCVKHFAAYTQEGILGLVGGRTLYNAVVDDRTMREIYLPPFEAAVQEAGVGAVMGSYNRVGGQYACENQALLNDLLKGEWGFAGYTIADYGAMHDTGAALSNGMDFEPWPALVYSPAAIHTALAAGAASTADVDDHARRILRTMFAHGIFDRPAFPNDEGQIDRRAHLEVASRVAEQGSTLLRNDGLLPLDAAELRGKTIAVIGRAADEFVQGGGSSSTTPFSYVSPLQGLRERGAREGIEITHEPGKSPRAAAEAARNADLAVVIASDLMSEFLDKPDLDLDSGIASFPPPQVGDPFADQDAVIEAVLEANPDAVVVLETGGPVRMPWRERTRALLESWYPGANAGTALARVLFGDTDPGGRLPVTFPVSEQDLPTAGDPQRYPGVGGDVHFTEGVFVGYRHYDANEIAPAFPFGHGLSYTTFGYDDLRVGDRAVSVTVTNTGARTGYAVPQLYLGLPAVVPQPPRQLKGFRKLELQPGESVSVEFALTDRDLSYWDDGWRISEGEYRVLVGESSRDIRLEGGFTV</sequence>
<dbReference type="SMART" id="SM01217">
    <property type="entry name" value="Fn3_like"/>
    <property type="match status" value="1"/>
</dbReference>
<keyword evidence="2 5" id="KW-0378">Hydrolase</keyword>
<dbReference type="Pfam" id="PF00933">
    <property type="entry name" value="Glyco_hydro_3"/>
    <property type="match status" value="1"/>
</dbReference>
<protein>
    <submittedName>
        <fullName evidence="5">Glycoside hydrolase family 3 C-terminal domain-containing protein</fullName>
    </submittedName>
</protein>
<feature type="domain" description="Fibronectin type III-like" evidence="4">
    <location>
        <begin position="636"/>
        <end position="702"/>
    </location>
</feature>
<dbReference type="SUPFAM" id="SSF52279">
    <property type="entry name" value="Beta-D-glucan exohydrolase, C-terminal domain"/>
    <property type="match status" value="1"/>
</dbReference>
<evidence type="ECO:0000313" key="6">
    <source>
        <dbReference type="Proteomes" id="UP001501218"/>
    </source>
</evidence>
<keyword evidence="6" id="KW-1185">Reference proteome</keyword>
<dbReference type="PROSITE" id="PS51318">
    <property type="entry name" value="TAT"/>
    <property type="match status" value="1"/>
</dbReference>
<dbReference type="Proteomes" id="UP001501218">
    <property type="component" value="Unassembled WGS sequence"/>
</dbReference>
<dbReference type="PANTHER" id="PTHR42715:SF10">
    <property type="entry name" value="BETA-GLUCOSIDASE"/>
    <property type="match status" value="1"/>
</dbReference>
<dbReference type="Gene3D" id="3.20.20.300">
    <property type="entry name" value="Glycoside hydrolase, family 3, N-terminal domain"/>
    <property type="match status" value="1"/>
</dbReference>
<dbReference type="SUPFAM" id="SSF51445">
    <property type="entry name" value="(Trans)glycosidases"/>
    <property type="match status" value="1"/>
</dbReference>
<evidence type="ECO:0000256" key="3">
    <source>
        <dbReference type="SAM" id="SignalP"/>
    </source>
</evidence>
<feature type="chain" id="PRO_5047083672" evidence="3">
    <location>
        <begin position="27"/>
        <end position="713"/>
    </location>
</feature>
<dbReference type="InterPro" id="IPR017853">
    <property type="entry name" value="GH"/>
</dbReference>
<dbReference type="Pfam" id="PF14310">
    <property type="entry name" value="Fn3-like"/>
    <property type="match status" value="1"/>
</dbReference>
<dbReference type="InterPro" id="IPR013783">
    <property type="entry name" value="Ig-like_fold"/>
</dbReference>
<dbReference type="Gene3D" id="3.40.50.1700">
    <property type="entry name" value="Glycoside hydrolase family 3 C-terminal domain"/>
    <property type="match status" value="1"/>
</dbReference>
<gene>
    <name evidence="5" type="ORF">GCM10009854_46910</name>
</gene>
<comment type="caution">
    <text evidence="5">The sequence shown here is derived from an EMBL/GenBank/DDBJ whole genome shotgun (WGS) entry which is preliminary data.</text>
</comment>
<dbReference type="PANTHER" id="PTHR42715">
    <property type="entry name" value="BETA-GLUCOSIDASE"/>
    <property type="match status" value="1"/>
</dbReference>
<evidence type="ECO:0000313" key="5">
    <source>
        <dbReference type="EMBL" id="GAA2362004.1"/>
    </source>
</evidence>